<comment type="subcellular location">
    <subcellularLocation>
        <location evidence="1">Membrane</location>
        <topology evidence="1">Multi-pass membrane protein</topology>
    </subcellularLocation>
</comment>
<feature type="transmembrane region" description="Helical" evidence="6">
    <location>
        <begin position="85"/>
        <end position="104"/>
    </location>
</feature>
<dbReference type="InterPro" id="IPR036259">
    <property type="entry name" value="MFS_trans_sf"/>
</dbReference>
<dbReference type="RefSeq" id="WP_166652206.1">
    <property type="nucleotide sequence ID" value="NZ_SNXS01000016.1"/>
</dbReference>
<dbReference type="InterPro" id="IPR011701">
    <property type="entry name" value="MFS"/>
</dbReference>
<keyword evidence="5 6" id="KW-0472">Membrane</keyword>
<feature type="transmembrane region" description="Helical" evidence="6">
    <location>
        <begin position="279"/>
        <end position="304"/>
    </location>
</feature>
<dbReference type="GO" id="GO:0016020">
    <property type="term" value="C:membrane"/>
    <property type="evidence" value="ECO:0007669"/>
    <property type="project" value="UniProtKB-SubCell"/>
</dbReference>
<dbReference type="GO" id="GO:0022857">
    <property type="term" value="F:transmembrane transporter activity"/>
    <property type="evidence" value="ECO:0007669"/>
    <property type="project" value="InterPro"/>
</dbReference>
<protein>
    <submittedName>
        <fullName evidence="8">Putative MFS family arabinose efflux permease</fullName>
    </submittedName>
</protein>
<evidence type="ECO:0000259" key="7">
    <source>
        <dbReference type="PROSITE" id="PS50850"/>
    </source>
</evidence>
<accession>A0A4R6QDS0</accession>
<feature type="transmembrane region" description="Helical" evidence="6">
    <location>
        <begin position="58"/>
        <end position="78"/>
    </location>
</feature>
<dbReference type="FunCoup" id="A0A4R6QDS0">
    <property type="interactions" value="170"/>
</dbReference>
<evidence type="ECO:0000256" key="5">
    <source>
        <dbReference type="ARBA" id="ARBA00023136"/>
    </source>
</evidence>
<evidence type="ECO:0000313" key="9">
    <source>
        <dbReference type="Proteomes" id="UP000295361"/>
    </source>
</evidence>
<feature type="transmembrane region" description="Helical" evidence="6">
    <location>
        <begin position="343"/>
        <end position="362"/>
    </location>
</feature>
<organism evidence="8 9">
    <name type="scientific">Roseateles toxinivorans</name>
    <dbReference type="NCBI Taxonomy" id="270368"/>
    <lineage>
        <taxon>Bacteria</taxon>
        <taxon>Pseudomonadati</taxon>
        <taxon>Pseudomonadota</taxon>
        <taxon>Betaproteobacteria</taxon>
        <taxon>Burkholderiales</taxon>
        <taxon>Sphaerotilaceae</taxon>
        <taxon>Roseateles</taxon>
    </lineage>
</organism>
<feature type="transmembrane region" description="Helical" evidence="6">
    <location>
        <begin position="186"/>
        <end position="207"/>
    </location>
</feature>
<keyword evidence="3 6" id="KW-0812">Transmembrane</keyword>
<dbReference type="InterPro" id="IPR044770">
    <property type="entry name" value="MFS_spinster-like"/>
</dbReference>
<dbReference type="Proteomes" id="UP000295361">
    <property type="component" value="Unassembled WGS sequence"/>
</dbReference>
<feature type="transmembrane region" description="Helical" evidence="6">
    <location>
        <begin position="411"/>
        <end position="433"/>
    </location>
</feature>
<dbReference type="AlphaFoldDB" id="A0A4R6QDS0"/>
<keyword evidence="4 6" id="KW-1133">Transmembrane helix</keyword>
<feature type="transmembrane region" description="Helical" evidence="6">
    <location>
        <begin position="316"/>
        <end position="337"/>
    </location>
</feature>
<dbReference type="EMBL" id="SNXS01000016">
    <property type="protein sequence ID" value="TDP60460.1"/>
    <property type="molecule type" value="Genomic_DNA"/>
</dbReference>
<sequence>MNTANARNSTAPPWLWVYGLVVLCAVVVLGIAASYLVTLLVQPLRVDLKLTDSHIGQLQGSVIAVAAALAAFPIGWLSDRLDRRWVLAGCVVVWSAATCAAGLAPNFDALMWAMVVLSVGEAALIPIIYAVTPRVVPARRLAMANLLVYSSIVLSGGAALALGGALYEWVSANRAALPWRDAGESWRLIFFIAGLAGPVVAVMLLLVRLRPIAAVATLATSPSTPASPIAAPQTYVDFLRSHGGSIVLIFTALGAMNMGWFTLVIWIPAVLSRSFGTEVGAAGVAFGSASMAATAVGVAAGLWWAARTKGPPDPVAGLRMVRNGSLAVIPVIVLMAWAPNQTVLLALTAIAIAVLVVAAAQAPTMMQGIAPMSFVGRTIALFVIVILPVRAGAPVAVGMLSDHFGADTPTGLLHAVVLVSLAMLLLAVLLLFISERHYARLVESNRRADGLDPSPAVAAP</sequence>
<dbReference type="Pfam" id="PF07690">
    <property type="entry name" value="MFS_1"/>
    <property type="match status" value="1"/>
</dbReference>
<name>A0A4R6QDS0_9BURK</name>
<evidence type="ECO:0000256" key="4">
    <source>
        <dbReference type="ARBA" id="ARBA00022989"/>
    </source>
</evidence>
<evidence type="ECO:0000256" key="1">
    <source>
        <dbReference type="ARBA" id="ARBA00004141"/>
    </source>
</evidence>
<dbReference type="PANTHER" id="PTHR23505:SF79">
    <property type="entry name" value="PROTEIN SPINSTER"/>
    <property type="match status" value="1"/>
</dbReference>
<gene>
    <name evidence="8" type="ORF">DES47_11660</name>
</gene>
<keyword evidence="9" id="KW-1185">Reference proteome</keyword>
<dbReference type="Gene3D" id="1.20.1250.20">
    <property type="entry name" value="MFS general substrate transporter like domains"/>
    <property type="match status" value="1"/>
</dbReference>
<dbReference type="InParanoid" id="A0A4R6QDS0"/>
<feature type="transmembrane region" description="Helical" evidence="6">
    <location>
        <begin position="15"/>
        <end position="38"/>
    </location>
</feature>
<evidence type="ECO:0000313" key="8">
    <source>
        <dbReference type="EMBL" id="TDP60460.1"/>
    </source>
</evidence>
<evidence type="ECO:0000256" key="2">
    <source>
        <dbReference type="ARBA" id="ARBA00022448"/>
    </source>
</evidence>
<keyword evidence="2" id="KW-0813">Transport</keyword>
<feature type="transmembrane region" description="Helical" evidence="6">
    <location>
        <begin position="246"/>
        <end position="267"/>
    </location>
</feature>
<comment type="caution">
    <text evidence="8">The sequence shown here is derived from an EMBL/GenBank/DDBJ whole genome shotgun (WGS) entry which is preliminary data.</text>
</comment>
<feature type="transmembrane region" description="Helical" evidence="6">
    <location>
        <begin position="143"/>
        <end position="166"/>
    </location>
</feature>
<feature type="transmembrane region" description="Helical" evidence="6">
    <location>
        <begin position="110"/>
        <end position="131"/>
    </location>
</feature>
<reference evidence="8 9" key="1">
    <citation type="submission" date="2019-03" db="EMBL/GenBank/DDBJ databases">
        <title>Genomic Encyclopedia of Type Strains, Phase IV (KMG-IV): sequencing the most valuable type-strain genomes for metagenomic binning, comparative biology and taxonomic classification.</title>
        <authorList>
            <person name="Goeker M."/>
        </authorList>
    </citation>
    <scope>NUCLEOTIDE SEQUENCE [LARGE SCALE GENOMIC DNA]</scope>
    <source>
        <strain evidence="8 9">DSM 16998</strain>
    </source>
</reference>
<feature type="domain" description="Major facilitator superfamily (MFS) profile" evidence="7">
    <location>
        <begin position="18"/>
        <end position="438"/>
    </location>
</feature>
<dbReference type="PROSITE" id="PS50850">
    <property type="entry name" value="MFS"/>
    <property type="match status" value="1"/>
</dbReference>
<proteinExistence type="predicted"/>
<evidence type="ECO:0000256" key="6">
    <source>
        <dbReference type="SAM" id="Phobius"/>
    </source>
</evidence>
<dbReference type="SUPFAM" id="SSF103473">
    <property type="entry name" value="MFS general substrate transporter"/>
    <property type="match status" value="1"/>
</dbReference>
<dbReference type="InterPro" id="IPR020846">
    <property type="entry name" value="MFS_dom"/>
</dbReference>
<evidence type="ECO:0000256" key="3">
    <source>
        <dbReference type="ARBA" id="ARBA00022692"/>
    </source>
</evidence>
<feature type="transmembrane region" description="Helical" evidence="6">
    <location>
        <begin position="374"/>
        <end position="391"/>
    </location>
</feature>
<dbReference type="PANTHER" id="PTHR23505">
    <property type="entry name" value="SPINSTER"/>
    <property type="match status" value="1"/>
</dbReference>